<feature type="compositionally biased region" description="Basic residues" evidence="1">
    <location>
        <begin position="15"/>
        <end position="25"/>
    </location>
</feature>
<evidence type="ECO:0000313" key="3">
    <source>
        <dbReference type="Proteomes" id="UP001454036"/>
    </source>
</evidence>
<name>A0AAV3R7V8_LITER</name>
<dbReference type="AlphaFoldDB" id="A0AAV3R7V8"/>
<dbReference type="Proteomes" id="UP001454036">
    <property type="component" value="Unassembled WGS sequence"/>
</dbReference>
<feature type="compositionally biased region" description="Low complexity" evidence="1">
    <location>
        <begin position="1"/>
        <end position="14"/>
    </location>
</feature>
<evidence type="ECO:0000256" key="1">
    <source>
        <dbReference type="SAM" id="MobiDB-lite"/>
    </source>
</evidence>
<feature type="compositionally biased region" description="Low complexity" evidence="1">
    <location>
        <begin position="26"/>
        <end position="36"/>
    </location>
</feature>
<gene>
    <name evidence="2" type="ORF">LIER_25409</name>
</gene>
<accession>A0AAV3R7V8</accession>
<feature type="region of interest" description="Disordered" evidence="1">
    <location>
        <begin position="1"/>
        <end position="36"/>
    </location>
</feature>
<protein>
    <submittedName>
        <fullName evidence="2">Uncharacterized protein</fullName>
    </submittedName>
</protein>
<keyword evidence="3" id="KW-1185">Reference proteome</keyword>
<sequence>MTKPKVTSVSTKSKGICKSKTKSKVTRSSPSKSLSDPSCKYFPFMSKENRTWYESHINNIFMQERILAKEEGDLLGIRTAFRKLGWEPILDVEPKFSKEKVCTFYANITNKKDKSQVSFKTVVDGVQILVNSELLSNLLQIPNEGNLFL</sequence>
<comment type="caution">
    <text evidence="2">The sequence shown here is derived from an EMBL/GenBank/DDBJ whole genome shotgun (WGS) entry which is preliminary data.</text>
</comment>
<dbReference type="EMBL" id="BAABME010007640">
    <property type="protein sequence ID" value="GAA0171358.1"/>
    <property type="molecule type" value="Genomic_DNA"/>
</dbReference>
<organism evidence="2 3">
    <name type="scientific">Lithospermum erythrorhizon</name>
    <name type="common">Purple gromwell</name>
    <name type="synonym">Lithospermum officinale var. erythrorhizon</name>
    <dbReference type="NCBI Taxonomy" id="34254"/>
    <lineage>
        <taxon>Eukaryota</taxon>
        <taxon>Viridiplantae</taxon>
        <taxon>Streptophyta</taxon>
        <taxon>Embryophyta</taxon>
        <taxon>Tracheophyta</taxon>
        <taxon>Spermatophyta</taxon>
        <taxon>Magnoliopsida</taxon>
        <taxon>eudicotyledons</taxon>
        <taxon>Gunneridae</taxon>
        <taxon>Pentapetalae</taxon>
        <taxon>asterids</taxon>
        <taxon>lamiids</taxon>
        <taxon>Boraginales</taxon>
        <taxon>Boraginaceae</taxon>
        <taxon>Boraginoideae</taxon>
        <taxon>Lithospermeae</taxon>
        <taxon>Lithospermum</taxon>
    </lineage>
</organism>
<proteinExistence type="predicted"/>
<evidence type="ECO:0000313" key="2">
    <source>
        <dbReference type="EMBL" id="GAA0171358.1"/>
    </source>
</evidence>
<reference evidence="2 3" key="1">
    <citation type="submission" date="2024-01" db="EMBL/GenBank/DDBJ databases">
        <title>The complete chloroplast genome sequence of Lithospermum erythrorhizon: insights into the phylogenetic relationship among Boraginaceae species and the maternal lineages of purple gromwells.</title>
        <authorList>
            <person name="Okada T."/>
            <person name="Watanabe K."/>
        </authorList>
    </citation>
    <scope>NUCLEOTIDE SEQUENCE [LARGE SCALE GENOMIC DNA]</scope>
</reference>